<comment type="caution">
    <text evidence="8">The sequence shown here is derived from an EMBL/GenBank/DDBJ whole genome shotgun (WGS) entry which is preliminary data.</text>
</comment>
<dbReference type="InterPro" id="IPR003807">
    <property type="entry name" value="DUF202"/>
</dbReference>
<sequence>MSSPELGPNPATELAKERNRAAEERTLMAWIRTALALIGFGFGIERIVAAIHQGLGNTVNPLRLTRVLGLSFIALGTLALLGAALDHKHQLQRIQRNDLVYRSRQSPALIVAYVLTGLGAIAFVGILISPLTN</sequence>
<accession>A0A2W4XFL6</accession>
<dbReference type="PANTHER" id="PTHR34187">
    <property type="entry name" value="FGR18P"/>
    <property type="match status" value="1"/>
</dbReference>
<evidence type="ECO:0000256" key="3">
    <source>
        <dbReference type="ARBA" id="ARBA00022692"/>
    </source>
</evidence>
<dbReference type="Proteomes" id="UP000249081">
    <property type="component" value="Unassembled WGS sequence"/>
</dbReference>
<proteinExistence type="predicted"/>
<dbReference type="InterPro" id="IPR052053">
    <property type="entry name" value="IM_YidH-like"/>
</dbReference>
<evidence type="ECO:0000256" key="5">
    <source>
        <dbReference type="ARBA" id="ARBA00023136"/>
    </source>
</evidence>
<dbReference type="EMBL" id="QBMN01000251">
    <property type="protein sequence ID" value="PZO33475.1"/>
    <property type="molecule type" value="Genomic_DNA"/>
</dbReference>
<evidence type="ECO:0000313" key="8">
    <source>
        <dbReference type="EMBL" id="PZO33475.1"/>
    </source>
</evidence>
<evidence type="ECO:0000259" key="7">
    <source>
        <dbReference type="Pfam" id="PF02656"/>
    </source>
</evidence>
<evidence type="ECO:0000256" key="1">
    <source>
        <dbReference type="ARBA" id="ARBA00004651"/>
    </source>
</evidence>
<feature type="domain" description="DUF202" evidence="7">
    <location>
        <begin position="18"/>
        <end position="90"/>
    </location>
</feature>
<evidence type="ECO:0000256" key="6">
    <source>
        <dbReference type="SAM" id="Phobius"/>
    </source>
</evidence>
<dbReference type="AlphaFoldDB" id="A0A2W4XFL6"/>
<comment type="subcellular location">
    <subcellularLocation>
        <location evidence="1">Cell membrane</location>
        <topology evidence="1">Multi-pass membrane protein</topology>
    </subcellularLocation>
</comment>
<dbReference type="GO" id="GO:0005886">
    <property type="term" value="C:plasma membrane"/>
    <property type="evidence" value="ECO:0007669"/>
    <property type="project" value="UniProtKB-SubCell"/>
</dbReference>
<reference evidence="8 9" key="2">
    <citation type="submission" date="2018-06" db="EMBL/GenBank/DDBJ databases">
        <title>Metagenomic assembly of (sub)arctic Cyanobacteria and their associated microbiome from non-axenic cultures.</title>
        <authorList>
            <person name="Baurain D."/>
        </authorList>
    </citation>
    <scope>NUCLEOTIDE SEQUENCE [LARGE SCALE GENOMIC DNA]</scope>
    <source>
        <strain evidence="8">ULC041bin1</strain>
    </source>
</reference>
<name>A0A2W4XFL6_9CYAN</name>
<evidence type="ECO:0000256" key="4">
    <source>
        <dbReference type="ARBA" id="ARBA00022989"/>
    </source>
</evidence>
<feature type="transmembrane region" description="Helical" evidence="6">
    <location>
        <begin position="64"/>
        <end position="85"/>
    </location>
</feature>
<keyword evidence="5 6" id="KW-0472">Membrane</keyword>
<evidence type="ECO:0000313" key="9">
    <source>
        <dbReference type="Proteomes" id="UP000249081"/>
    </source>
</evidence>
<dbReference type="PANTHER" id="PTHR34187:SF2">
    <property type="entry name" value="DUF202 DOMAIN-CONTAINING PROTEIN"/>
    <property type="match status" value="1"/>
</dbReference>
<evidence type="ECO:0000256" key="2">
    <source>
        <dbReference type="ARBA" id="ARBA00022475"/>
    </source>
</evidence>
<keyword evidence="3 6" id="KW-0812">Transmembrane</keyword>
<keyword evidence="2" id="KW-1003">Cell membrane</keyword>
<keyword evidence="4 6" id="KW-1133">Transmembrane helix</keyword>
<reference evidence="9" key="1">
    <citation type="submission" date="2018-04" db="EMBL/GenBank/DDBJ databases">
        <authorList>
            <person name="Cornet L."/>
        </authorList>
    </citation>
    <scope>NUCLEOTIDE SEQUENCE [LARGE SCALE GENOMIC DNA]</scope>
</reference>
<feature type="transmembrane region" description="Helical" evidence="6">
    <location>
        <begin position="106"/>
        <end position="128"/>
    </location>
</feature>
<feature type="transmembrane region" description="Helical" evidence="6">
    <location>
        <begin position="26"/>
        <end position="44"/>
    </location>
</feature>
<dbReference type="Pfam" id="PF02656">
    <property type="entry name" value="DUF202"/>
    <property type="match status" value="1"/>
</dbReference>
<gene>
    <name evidence="8" type="ORF">DCF17_21880</name>
</gene>
<protein>
    <recommendedName>
        <fullName evidence="7">DUF202 domain-containing protein</fullName>
    </recommendedName>
</protein>
<organism evidence="8 9">
    <name type="scientific">Shackletoniella antarctica</name>
    <dbReference type="NCBI Taxonomy" id="268115"/>
    <lineage>
        <taxon>Bacteria</taxon>
        <taxon>Bacillati</taxon>
        <taxon>Cyanobacteriota</taxon>
        <taxon>Cyanophyceae</taxon>
        <taxon>Oculatellales</taxon>
        <taxon>Oculatellaceae</taxon>
        <taxon>Shackletoniella</taxon>
    </lineage>
</organism>